<evidence type="ECO:0000313" key="7">
    <source>
        <dbReference type="EMBL" id="SMP61491.1"/>
    </source>
</evidence>
<reference evidence="7 8" key="1">
    <citation type="submission" date="2017-05" db="EMBL/GenBank/DDBJ databases">
        <authorList>
            <person name="Varghese N."/>
            <person name="Submissions S."/>
        </authorList>
    </citation>
    <scope>NUCLEOTIDE SEQUENCE [LARGE SCALE GENOMIC DNA]</scope>
    <source>
        <strain evidence="7 8">DSM 26001</strain>
    </source>
</reference>
<dbReference type="PANTHER" id="PTHR43531">
    <property type="entry name" value="PROTEIN ICFG"/>
    <property type="match status" value="1"/>
</dbReference>
<feature type="domain" description="Methyl-accepting transducer" evidence="5">
    <location>
        <begin position="235"/>
        <end position="464"/>
    </location>
</feature>
<evidence type="ECO:0000313" key="8">
    <source>
        <dbReference type="Proteomes" id="UP001158049"/>
    </source>
</evidence>
<evidence type="ECO:0000259" key="5">
    <source>
        <dbReference type="PROSITE" id="PS50111"/>
    </source>
</evidence>
<proteinExistence type="inferred from homology"/>
<dbReference type="InterPro" id="IPR003660">
    <property type="entry name" value="HAMP_dom"/>
</dbReference>
<comment type="similarity">
    <text evidence="2">Belongs to the methyl-accepting chemotaxis (MCP) protein family.</text>
</comment>
<evidence type="ECO:0000256" key="2">
    <source>
        <dbReference type="ARBA" id="ARBA00029447"/>
    </source>
</evidence>
<dbReference type="InterPro" id="IPR004090">
    <property type="entry name" value="Chemotax_Me-accpt_rcpt"/>
</dbReference>
<keyword evidence="3" id="KW-0807">Transducer</keyword>
<name>A0ABY1QB24_9BURK</name>
<dbReference type="PROSITE" id="PS50111">
    <property type="entry name" value="CHEMOTAXIS_TRANSDUC_2"/>
    <property type="match status" value="1"/>
</dbReference>
<feature type="transmembrane region" description="Helical" evidence="4">
    <location>
        <begin position="154"/>
        <end position="176"/>
    </location>
</feature>
<dbReference type="Pfam" id="PF00015">
    <property type="entry name" value="MCPsignal"/>
    <property type="match status" value="1"/>
</dbReference>
<dbReference type="CDD" id="cd11386">
    <property type="entry name" value="MCP_signal"/>
    <property type="match status" value="1"/>
</dbReference>
<accession>A0ABY1QB24</accession>
<dbReference type="InterPro" id="IPR051310">
    <property type="entry name" value="MCP_chemotaxis"/>
</dbReference>
<dbReference type="SMART" id="SM00304">
    <property type="entry name" value="HAMP"/>
    <property type="match status" value="1"/>
</dbReference>
<evidence type="ECO:0000256" key="1">
    <source>
        <dbReference type="ARBA" id="ARBA00022481"/>
    </source>
</evidence>
<dbReference type="PRINTS" id="PR00260">
    <property type="entry name" value="CHEMTRNSDUCR"/>
</dbReference>
<evidence type="ECO:0000259" key="6">
    <source>
        <dbReference type="PROSITE" id="PS50885"/>
    </source>
</evidence>
<keyword evidence="4" id="KW-1133">Transmembrane helix</keyword>
<evidence type="ECO:0000256" key="4">
    <source>
        <dbReference type="SAM" id="Phobius"/>
    </source>
</evidence>
<comment type="caution">
    <text evidence="7">The sequence shown here is derived from an EMBL/GenBank/DDBJ whole genome shotgun (WGS) entry which is preliminary data.</text>
</comment>
<organism evidence="7 8">
    <name type="scientific">Noviherbaspirillum suwonense</name>
    <dbReference type="NCBI Taxonomy" id="1224511"/>
    <lineage>
        <taxon>Bacteria</taxon>
        <taxon>Pseudomonadati</taxon>
        <taxon>Pseudomonadota</taxon>
        <taxon>Betaproteobacteria</taxon>
        <taxon>Burkholderiales</taxon>
        <taxon>Oxalobacteraceae</taxon>
        <taxon>Noviherbaspirillum</taxon>
    </lineage>
</organism>
<dbReference type="EMBL" id="FXUL01000007">
    <property type="protein sequence ID" value="SMP61491.1"/>
    <property type="molecule type" value="Genomic_DNA"/>
</dbReference>
<gene>
    <name evidence="7" type="ORF">SAMN06295970_107166</name>
</gene>
<dbReference type="CDD" id="cd06225">
    <property type="entry name" value="HAMP"/>
    <property type="match status" value="1"/>
</dbReference>
<sequence length="496" mass="52359">MNQALDTYMRVIEVDIANKDVTMSIMEDFKTQVQEWKNVLLRGKDPEQLERYWAAFQKHEEKVALTTQKLATRLSDTETRKLINGFAAAHKQKGIDYRKGLHAFKAAGFEPAAGDVAVKGMDRAPVALLDKAREKIESVATSSETHAAEQRQRAIVVSIALMIVGLAAGIGAGLLLSRGIVRPIAEAVAITERVAEGDLTGIIDTARTDEIGKLMQALRHMNDSLVGIVSTVRSGTRTIAGASSEIATGNMDLSTRTEQQASSLEETASSMEELTSTVKHNADNARQANQLAISASEVARRGGAVVAQVVGTMAAIDASSNKIADIIGVIDGIAFQTNILALNAAVEAARAGEQGRGFAVVATEVRSLAQRSAAAAKEIKTLIGDSAATVKAGGRLVEEAGTTMEEVVSSVLRVTDIISEISSASQEQSAGIEQVNMAIAQMDQVTQQNAALVEEAAAAAASMQDQASRLVEAVGVFRINDASSDGKSCAPMLAFN</sequence>
<dbReference type="SMART" id="SM00283">
    <property type="entry name" value="MA"/>
    <property type="match status" value="1"/>
</dbReference>
<keyword evidence="1" id="KW-0488">Methylation</keyword>
<evidence type="ECO:0000256" key="3">
    <source>
        <dbReference type="PROSITE-ProRule" id="PRU00284"/>
    </source>
</evidence>
<dbReference type="InterPro" id="IPR004089">
    <property type="entry name" value="MCPsignal_dom"/>
</dbReference>
<dbReference type="PANTHER" id="PTHR43531:SF14">
    <property type="entry name" value="METHYL-ACCEPTING CHEMOTAXIS PROTEIN I-RELATED"/>
    <property type="match status" value="1"/>
</dbReference>
<dbReference type="Proteomes" id="UP001158049">
    <property type="component" value="Unassembled WGS sequence"/>
</dbReference>
<keyword evidence="4" id="KW-0472">Membrane</keyword>
<keyword evidence="4" id="KW-0812">Transmembrane</keyword>
<dbReference type="PROSITE" id="PS50885">
    <property type="entry name" value="HAMP"/>
    <property type="match status" value="1"/>
</dbReference>
<dbReference type="Gene3D" id="1.10.287.950">
    <property type="entry name" value="Methyl-accepting chemotaxis protein"/>
    <property type="match status" value="1"/>
</dbReference>
<dbReference type="SUPFAM" id="SSF58104">
    <property type="entry name" value="Methyl-accepting chemotaxis protein (MCP) signaling domain"/>
    <property type="match status" value="1"/>
</dbReference>
<dbReference type="Pfam" id="PF00672">
    <property type="entry name" value="HAMP"/>
    <property type="match status" value="1"/>
</dbReference>
<keyword evidence="8" id="KW-1185">Reference proteome</keyword>
<protein>
    <submittedName>
        <fullName evidence="7">Methyl-accepting chemotaxis protein-1, serine sensor receptor</fullName>
    </submittedName>
</protein>
<keyword evidence="7" id="KW-0675">Receptor</keyword>
<feature type="domain" description="HAMP" evidence="6">
    <location>
        <begin position="178"/>
        <end position="230"/>
    </location>
</feature>
<dbReference type="RefSeq" id="WP_283442486.1">
    <property type="nucleotide sequence ID" value="NZ_FXUL01000007.1"/>
</dbReference>